<evidence type="ECO:0000313" key="2">
    <source>
        <dbReference type="Proteomes" id="UP000612055"/>
    </source>
</evidence>
<protein>
    <recommendedName>
        <fullName evidence="3">CCHC-type domain-containing protein</fullName>
    </recommendedName>
</protein>
<name>A0A835Y9U8_9CHLO</name>
<dbReference type="EMBL" id="JAEHOE010000014">
    <property type="protein sequence ID" value="KAG2497408.1"/>
    <property type="molecule type" value="Genomic_DNA"/>
</dbReference>
<dbReference type="Proteomes" id="UP000612055">
    <property type="component" value="Unassembled WGS sequence"/>
</dbReference>
<keyword evidence="2" id="KW-1185">Reference proteome</keyword>
<dbReference type="AlphaFoldDB" id="A0A835Y9U8"/>
<gene>
    <name evidence="1" type="ORF">HYH03_004563</name>
</gene>
<dbReference type="OrthoDB" id="1634817at2759"/>
<evidence type="ECO:0008006" key="3">
    <source>
        <dbReference type="Google" id="ProtNLM"/>
    </source>
</evidence>
<sequence>MVNLWRFAAHRVVDIFVPGAGIVMDAMDAIELIDELVSTGELAPSDAFELKDAVESMREQGKQIEAELITKKVRKCGICRQPGHDRRTCPQN</sequence>
<comment type="caution">
    <text evidence="1">The sequence shown here is derived from an EMBL/GenBank/DDBJ whole genome shotgun (WGS) entry which is preliminary data.</text>
</comment>
<accession>A0A835Y9U8</accession>
<organism evidence="1 2">
    <name type="scientific">Edaphochlamys debaryana</name>
    <dbReference type="NCBI Taxonomy" id="47281"/>
    <lineage>
        <taxon>Eukaryota</taxon>
        <taxon>Viridiplantae</taxon>
        <taxon>Chlorophyta</taxon>
        <taxon>core chlorophytes</taxon>
        <taxon>Chlorophyceae</taxon>
        <taxon>CS clade</taxon>
        <taxon>Chlamydomonadales</taxon>
        <taxon>Chlamydomonadales incertae sedis</taxon>
        <taxon>Edaphochlamys</taxon>
    </lineage>
</organism>
<evidence type="ECO:0000313" key="1">
    <source>
        <dbReference type="EMBL" id="KAG2497408.1"/>
    </source>
</evidence>
<proteinExistence type="predicted"/>
<reference evidence="1" key="1">
    <citation type="journal article" date="2020" name="bioRxiv">
        <title>Comparative genomics of Chlamydomonas.</title>
        <authorList>
            <person name="Craig R.J."/>
            <person name="Hasan A.R."/>
            <person name="Ness R.W."/>
            <person name="Keightley P.D."/>
        </authorList>
    </citation>
    <scope>NUCLEOTIDE SEQUENCE</scope>
    <source>
        <strain evidence="1">CCAP 11/70</strain>
    </source>
</reference>